<keyword evidence="3" id="KW-0472">Membrane</keyword>
<comment type="similarity">
    <text evidence="2">Belongs to the major facilitator superfamily. Monocarboxylate porter (TC 2.A.1.13) family.</text>
</comment>
<dbReference type="PROSITE" id="PS50850">
    <property type="entry name" value="MFS"/>
    <property type="match status" value="1"/>
</dbReference>
<sequence>MQEKIAERADHGIWFPEGGTKAWLAVAGSWACSFITFGLANSYGVMQAQYAQDVLRDKSTSQIAWIGAFQYFGIFSTGIITGRAFDVGLYLPLFTFGALLLMMLSISTQYWQIFLSQGLGLGMGMGIVFNLSVAVPSHHFQRRRASALGVTASGSSAGGICLPIMIRRLTPVLGFAWTQRVVGFLALGLLVFAWLTMSTRLEPVVSYKNGGWRKLRFIELEHFKVPAYSLFCIGATLILFGLYFPFAYMDVATETYGIPATGYWLSVLNGASVFGRILPGFAADRWGRMNTLVPHLAIASVLLFVFPVCIRSLGGIIPFAIIYGFTTGLYVSIIPSAVGQLGSTNSFGTRMGQLFCLMSIGGLFGTPITGQLLGTVAPLQWWHATAFAGATCTVGTACIALSRSLALSQGSGPRLRFRGKI</sequence>
<keyword evidence="3" id="KW-1133">Transmembrane helix</keyword>
<dbReference type="PANTHER" id="PTHR11360">
    <property type="entry name" value="MONOCARBOXYLATE TRANSPORTER"/>
    <property type="match status" value="1"/>
</dbReference>
<accession>A0A316ZLJ8</accession>
<feature type="transmembrane region" description="Helical" evidence="3">
    <location>
        <begin position="320"/>
        <end position="342"/>
    </location>
</feature>
<reference evidence="5 6" key="1">
    <citation type="journal article" date="2018" name="Mol. Biol. Evol.">
        <title>Broad Genomic Sampling Reveals a Smut Pathogenic Ancestry of the Fungal Clade Ustilaginomycotina.</title>
        <authorList>
            <person name="Kijpornyongpan T."/>
            <person name="Mondo S.J."/>
            <person name="Barry K."/>
            <person name="Sandor L."/>
            <person name="Lee J."/>
            <person name="Lipzen A."/>
            <person name="Pangilinan J."/>
            <person name="LaButti K."/>
            <person name="Hainaut M."/>
            <person name="Henrissat B."/>
            <person name="Grigoriev I.V."/>
            <person name="Spatafora J.W."/>
            <person name="Aime M.C."/>
        </authorList>
    </citation>
    <scope>NUCLEOTIDE SEQUENCE [LARGE SCALE GENOMIC DNA]</scope>
    <source>
        <strain evidence="5 6">MCA 4186</strain>
    </source>
</reference>
<evidence type="ECO:0000256" key="3">
    <source>
        <dbReference type="SAM" id="Phobius"/>
    </source>
</evidence>
<dbReference type="GeneID" id="37267574"/>
<dbReference type="SUPFAM" id="SSF103473">
    <property type="entry name" value="MFS general substrate transporter"/>
    <property type="match status" value="1"/>
</dbReference>
<feature type="transmembrane region" description="Helical" evidence="3">
    <location>
        <begin position="354"/>
        <end position="374"/>
    </location>
</feature>
<dbReference type="AlphaFoldDB" id="A0A316ZLJ8"/>
<organism evidence="5 6">
    <name type="scientific">Tilletiopsis washingtonensis</name>
    <dbReference type="NCBI Taxonomy" id="58919"/>
    <lineage>
        <taxon>Eukaryota</taxon>
        <taxon>Fungi</taxon>
        <taxon>Dikarya</taxon>
        <taxon>Basidiomycota</taxon>
        <taxon>Ustilaginomycotina</taxon>
        <taxon>Exobasidiomycetes</taxon>
        <taxon>Entylomatales</taxon>
        <taxon>Entylomatales incertae sedis</taxon>
        <taxon>Tilletiopsis</taxon>
    </lineage>
</organism>
<dbReference type="GO" id="GO:0022857">
    <property type="term" value="F:transmembrane transporter activity"/>
    <property type="evidence" value="ECO:0007669"/>
    <property type="project" value="InterPro"/>
</dbReference>
<dbReference type="PANTHER" id="PTHR11360:SF234">
    <property type="entry name" value="MFS-TYPE TRANSPORTER DBAD-RELATED"/>
    <property type="match status" value="1"/>
</dbReference>
<evidence type="ECO:0000256" key="2">
    <source>
        <dbReference type="ARBA" id="ARBA00006727"/>
    </source>
</evidence>
<evidence type="ECO:0000313" key="5">
    <source>
        <dbReference type="EMBL" id="PWO01204.1"/>
    </source>
</evidence>
<feature type="domain" description="Major facilitator superfamily (MFS) profile" evidence="4">
    <location>
        <begin position="222"/>
        <end position="421"/>
    </location>
</feature>
<feature type="transmembrane region" description="Helical" evidence="3">
    <location>
        <begin position="380"/>
        <end position="401"/>
    </location>
</feature>
<feature type="transmembrane region" description="Helical" evidence="3">
    <location>
        <begin position="87"/>
        <end position="107"/>
    </location>
</feature>
<feature type="transmembrane region" description="Helical" evidence="3">
    <location>
        <begin position="263"/>
        <end position="283"/>
    </location>
</feature>
<evidence type="ECO:0000313" key="6">
    <source>
        <dbReference type="Proteomes" id="UP000245946"/>
    </source>
</evidence>
<dbReference type="Pfam" id="PF07690">
    <property type="entry name" value="MFS_1"/>
    <property type="match status" value="1"/>
</dbReference>
<keyword evidence="3" id="KW-0812">Transmembrane</keyword>
<feature type="transmembrane region" description="Helical" evidence="3">
    <location>
        <begin position="147"/>
        <end position="166"/>
    </location>
</feature>
<dbReference type="Proteomes" id="UP000245946">
    <property type="component" value="Unassembled WGS sequence"/>
</dbReference>
<feature type="transmembrane region" description="Helical" evidence="3">
    <location>
        <begin position="113"/>
        <end position="135"/>
    </location>
</feature>
<evidence type="ECO:0000259" key="4">
    <source>
        <dbReference type="PROSITE" id="PS50850"/>
    </source>
</evidence>
<dbReference type="GO" id="GO:0016020">
    <property type="term" value="C:membrane"/>
    <property type="evidence" value="ECO:0007669"/>
    <property type="project" value="UniProtKB-SubCell"/>
</dbReference>
<protein>
    <submittedName>
        <fullName evidence="5">MFS general substrate transporter</fullName>
    </submittedName>
</protein>
<name>A0A316ZLJ8_9BASI</name>
<feature type="transmembrane region" description="Helical" evidence="3">
    <location>
        <begin position="172"/>
        <end position="195"/>
    </location>
</feature>
<feature type="transmembrane region" description="Helical" evidence="3">
    <location>
        <begin position="223"/>
        <end position="243"/>
    </location>
</feature>
<evidence type="ECO:0000256" key="1">
    <source>
        <dbReference type="ARBA" id="ARBA00004141"/>
    </source>
</evidence>
<dbReference type="InterPro" id="IPR011701">
    <property type="entry name" value="MFS"/>
</dbReference>
<dbReference type="EMBL" id="KZ819283">
    <property type="protein sequence ID" value="PWO01204.1"/>
    <property type="molecule type" value="Genomic_DNA"/>
</dbReference>
<dbReference type="InterPro" id="IPR050327">
    <property type="entry name" value="Proton-linked_MCT"/>
</dbReference>
<feature type="transmembrane region" description="Helical" evidence="3">
    <location>
        <begin position="63"/>
        <end position="80"/>
    </location>
</feature>
<gene>
    <name evidence="5" type="ORF">FA09DRAFT_292867</name>
</gene>
<dbReference type="OrthoDB" id="6509908at2759"/>
<dbReference type="InterPro" id="IPR036259">
    <property type="entry name" value="MFS_trans_sf"/>
</dbReference>
<keyword evidence="6" id="KW-1185">Reference proteome</keyword>
<dbReference type="RefSeq" id="XP_025601482.1">
    <property type="nucleotide sequence ID" value="XM_025740028.1"/>
</dbReference>
<proteinExistence type="inferred from homology"/>
<feature type="transmembrane region" description="Helical" evidence="3">
    <location>
        <begin position="295"/>
        <end position="314"/>
    </location>
</feature>
<feature type="transmembrane region" description="Helical" evidence="3">
    <location>
        <begin position="21"/>
        <end position="43"/>
    </location>
</feature>
<comment type="subcellular location">
    <subcellularLocation>
        <location evidence="1">Membrane</location>
        <topology evidence="1">Multi-pass membrane protein</topology>
    </subcellularLocation>
</comment>
<dbReference type="Gene3D" id="1.20.1250.20">
    <property type="entry name" value="MFS general substrate transporter like domains"/>
    <property type="match status" value="1"/>
</dbReference>
<dbReference type="InterPro" id="IPR020846">
    <property type="entry name" value="MFS_dom"/>
</dbReference>